<proteinExistence type="inferred from homology"/>
<dbReference type="Proteomes" id="UP001054889">
    <property type="component" value="Unassembled WGS sequence"/>
</dbReference>
<dbReference type="GO" id="GO:0008422">
    <property type="term" value="F:beta-glucosidase activity"/>
    <property type="evidence" value="ECO:0007669"/>
    <property type="project" value="UniProtKB-ARBA"/>
</dbReference>
<organism evidence="4 5">
    <name type="scientific">Eleusine coracana subsp. coracana</name>
    <dbReference type="NCBI Taxonomy" id="191504"/>
    <lineage>
        <taxon>Eukaryota</taxon>
        <taxon>Viridiplantae</taxon>
        <taxon>Streptophyta</taxon>
        <taxon>Embryophyta</taxon>
        <taxon>Tracheophyta</taxon>
        <taxon>Spermatophyta</taxon>
        <taxon>Magnoliopsida</taxon>
        <taxon>Liliopsida</taxon>
        <taxon>Poales</taxon>
        <taxon>Poaceae</taxon>
        <taxon>PACMAD clade</taxon>
        <taxon>Chloridoideae</taxon>
        <taxon>Cynodonteae</taxon>
        <taxon>Eleusininae</taxon>
        <taxon>Eleusine</taxon>
    </lineage>
</organism>
<dbReference type="EMBL" id="BQKI01000079">
    <property type="protein sequence ID" value="GJN27278.1"/>
    <property type="molecule type" value="Genomic_DNA"/>
</dbReference>
<sequence length="624" mass="69802">MKPPYFGFPFVRLLLRAFAGALIPAIFAARPIGKTSGWLRVGTDAPARTEPRDRAASAVAALGATAYCGNSTLAIRRLAYPPYCHALMPASSIHHFAASMGSNLIPSSRPPRFVDFSGDGSAKRTHRNDFKDYAEAGARHGSRANAALGIQQGSLTLLFKKENQSIPSLTLVSSFLTFQIKSNYDAVRRALDFMLEWLYFYPQGFRELLLYIKEKYDNPTIYITENGIDEVNNNSLPLQEALKDDTRMEYSLSAIRDGANVKGYFAWSLDRQLRVDKRLYSSIRDKLRGLQQRVEALLITTSLCQTSQVSDRDLAALIKVREHFGNPNLFPGWRLGTTCISWWPAACNEQGRVTKLFLDNLLGIKETSKCQHHAPAGHQRTRDARDAEHYEHSRPARPHPRILRQPPAPLPLQHHRHQCLRLDTGVPLPHQSHLRQLIQEQAHRPDPEVAAEAAVPFLLRRLVQRPHRDHSAGGLVRSTPDSPAALQLDGNRLSGTIPRSYRFERNSMEFRVANNRLTGDASFLFGRHKTVSGTIDLSGNNFRFNLTGVEMPMHLGFLNLSHNRIYGGVPVSLRESRVSVLDLSYNELCGEIPTGGHMVQFKAAAYEHNKCLCGTPLPPCANGR</sequence>
<name>A0AAV5EXV2_ELECO</name>
<feature type="compositionally biased region" description="Basic and acidic residues" evidence="3">
    <location>
        <begin position="380"/>
        <end position="394"/>
    </location>
</feature>
<comment type="subcellular location">
    <subcellularLocation>
        <location evidence="1">Cell envelope</location>
    </subcellularLocation>
</comment>
<comment type="caution">
    <text evidence="4">The sequence shown here is derived from an EMBL/GenBank/DDBJ whole genome shotgun (WGS) entry which is preliminary data.</text>
</comment>
<dbReference type="InterPro" id="IPR032675">
    <property type="entry name" value="LRR_dom_sf"/>
</dbReference>
<comment type="similarity">
    <text evidence="2">Belongs to the glycosyl hydrolase 1 family.</text>
</comment>
<dbReference type="Gene3D" id="3.80.10.10">
    <property type="entry name" value="Ribonuclease Inhibitor"/>
    <property type="match status" value="1"/>
</dbReference>
<evidence type="ECO:0000256" key="1">
    <source>
        <dbReference type="ARBA" id="ARBA00004196"/>
    </source>
</evidence>
<dbReference type="Gene3D" id="3.20.20.80">
    <property type="entry name" value="Glycosidases"/>
    <property type="match status" value="1"/>
</dbReference>
<dbReference type="AlphaFoldDB" id="A0AAV5EXV2"/>
<evidence type="ECO:0000313" key="4">
    <source>
        <dbReference type="EMBL" id="GJN27278.1"/>
    </source>
</evidence>
<dbReference type="GO" id="GO:0005975">
    <property type="term" value="P:carbohydrate metabolic process"/>
    <property type="evidence" value="ECO:0007669"/>
    <property type="project" value="InterPro"/>
</dbReference>
<reference evidence="4" key="1">
    <citation type="journal article" date="2018" name="DNA Res.">
        <title>Multiple hybrid de novo genome assembly of finger millet, an orphan allotetraploid crop.</title>
        <authorList>
            <person name="Hatakeyama M."/>
            <person name="Aluri S."/>
            <person name="Balachadran M.T."/>
            <person name="Sivarajan S.R."/>
            <person name="Patrignani A."/>
            <person name="Gruter S."/>
            <person name="Poveda L."/>
            <person name="Shimizu-Inatsugi R."/>
            <person name="Baeten J."/>
            <person name="Francoijs K.J."/>
            <person name="Nataraja K.N."/>
            <person name="Reddy Y.A.N."/>
            <person name="Phadnis S."/>
            <person name="Ravikumar R.L."/>
            <person name="Schlapbach R."/>
            <person name="Sreeman S.M."/>
            <person name="Shimizu K.K."/>
        </authorList>
    </citation>
    <scope>NUCLEOTIDE SEQUENCE</scope>
</reference>
<gene>
    <name evidence="4" type="primary">gb15287</name>
    <name evidence="4" type="ORF">PR202_gb15287</name>
</gene>
<evidence type="ECO:0000313" key="5">
    <source>
        <dbReference type="Proteomes" id="UP001054889"/>
    </source>
</evidence>
<keyword evidence="5" id="KW-1185">Reference proteome</keyword>
<dbReference type="InterPro" id="IPR017853">
    <property type="entry name" value="GH"/>
</dbReference>
<feature type="region of interest" description="Disordered" evidence="3">
    <location>
        <begin position="369"/>
        <end position="409"/>
    </location>
</feature>
<feature type="region of interest" description="Disordered" evidence="3">
    <location>
        <begin position="469"/>
        <end position="491"/>
    </location>
</feature>
<dbReference type="InterPro" id="IPR051848">
    <property type="entry name" value="PGIP"/>
</dbReference>
<evidence type="ECO:0000256" key="2">
    <source>
        <dbReference type="ARBA" id="ARBA00010838"/>
    </source>
</evidence>
<dbReference type="SUPFAM" id="SSF51445">
    <property type="entry name" value="(Trans)glycosidases"/>
    <property type="match status" value="1"/>
</dbReference>
<dbReference type="PANTHER" id="PTHR48059">
    <property type="entry name" value="POLYGALACTURONASE INHIBITOR 1"/>
    <property type="match status" value="1"/>
</dbReference>
<protein>
    <submittedName>
        <fullName evidence="4">Uncharacterized protein</fullName>
    </submittedName>
</protein>
<reference evidence="4" key="2">
    <citation type="submission" date="2021-12" db="EMBL/GenBank/DDBJ databases">
        <title>Resequencing data analysis of finger millet.</title>
        <authorList>
            <person name="Hatakeyama M."/>
            <person name="Aluri S."/>
            <person name="Balachadran M.T."/>
            <person name="Sivarajan S.R."/>
            <person name="Poveda L."/>
            <person name="Shimizu-Inatsugi R."/>
            <person name="Schlapbach R."/>
            <person name="Sreeman S.M."/>
            <person name="Shimizu K.K."/>
        </authorList>
    </citation>
    <scope>NUCLEOTIDE SEQUENCE</scope>
</reference>
<dbReference type="Pfam" id="PF00232">
    <property type="entry name" value="Glyco_hydro_1"/>
    <property type="match status" value="1"/>
</dbReference>
<accession>A0AAV5EXV2</accession>
<evidence type="ECO:0000256" key="3">
    <source>
        <dbReference type="SAM" id="MobiDB-lite"/>
    </source>
</evidence>
<dbReference type="SUPFAM" id="SSF52058">
    <property type="entry name" value="L domain-like"/>
    <property type="match status" value="1"/>
</dbReference>
<dbReference type="InterPro" id="IPR001360">
    <property type="entry name" value="Glyco_hydro_1"/>
</dbReference>
<dbReference type="PANTHER" id="PTHR48059:SF27">
    <property type="entry name" value="LEUCINE-RICH REPEAT-CONTAINING N-TERMINAL PLANT-TYPE DOMAIN-CONTAINING PROTEIN"/>
    <property type="match status" value="1"/>
</dbReference>